<evidence type="ECO:0000313" key="3">
    <source>
        <dbReference type="Proteomes" id="UP000799772"/>
    </source>
</evidence>
<accession>A0A9P4MC13</accession>
<gene>
    <name evidence="2" type="ORF">NA57DRAFT_73422</name>
</gene>
<evidence type="ECO:0000256" key="1">
    <source>
        <dbReference type="SAM" id="MobiDB-lite"/>
    </source>
</evidence>
<protein>
    <submittedName>
        <fullName evidence="2">Uncharacterized protein</fullName>
    </submittedName>
</protein>
<feature type="region of interest" description="Disordered" evidence="1">
    <location>
        <begin position="114"/>
        <end position="155"/>
    </location>
</feature>
<dbReference type="PANTHER" id="PTHR42090:SF1">
    <property type="match status" value="1"/>
</dbReference>
<dbReference type="Proteomes" id="UP000799772">
    <property type="component" value="Unassembled WGS sequence"/>
</dbReference>
<dbReference type="PANTHER" id="PTHR42090">
    <property type="match status" value="1"/>
</dbReference>
<dbReference type="OrthoDB" id="4220319at2759"/>
<reference evidence="2" key="1">
    <citation type="journal article" date="2020" name="Stud. Mycol.">
        <title>101 Dothideomycetes genomes: a test case for predicting lifestyles and emergence of pathogens.</title>
        <authorList>
            <person name="Haridas S."/>
            <person name="Albert R."/>
            <person name="Binder M."/>
            <person name="Bloem J."/>
            <person name="Labutti K."/>
            <person name="Salamov A."/>
            <person name="Andreopoulos B."/>
            <person name="Baker S."/>
            <person name="Barry K."/>
            <person name="Bills G."/>
            <person name="Bluhm B."/>
            <person name="Cannon C."/>
            <person name="Castanera R."/>
            <person name="Culley D."/>
            <person name="Daum C."/>
            <person name="Ezra D."/>
            <person name="Gonzalez J."/>
            <person name="Henrissat B."/>
            <person name="Kuo A."/>
            <person name="Liang C."/>
            <person name="Lipzen A."/>
            <person name="Lutzoni F."/>
            <person name="Magnuson J."/>
            <person name="Mondo S."/>
            <person name="Nolan M."/>
            <person name="Ohm R."/>
            <person name="Pangilinan J."/>
            <person name="Park H.-J."/>
            <person name="Ramirez L."/>
            <person name="Alfaro M."/>
            <person name="Sun H."/>
            <person name="Tritt A."/>
            <person name="Yoshinaga Y."/>
            <person name="Zwiers L.-H."/>
            <person name="Turgeon B."/>
            <person name="Goodwin S."/>
            <person name="Spatafora J."/>
            <person name="Crous P."/>
            <person name="Grigoriev I."/>
        </authorList>
    </citation>
    <scope>NUCLEOTIDE SEQUENCE</scope>
    <source>
        <strain evidence="2">CBS 133067</strain>
    </source>
</reference>
<comment type="caution">
    <text evidence="2">The sequence shown here is derived from an EMBL/GenBank/DDBJ whole genome shotgun (WGS) entry which is preliminary data.</text>
</comment>
<organism evidence="2 3">
    <name type="scientific">Rhizodiscina lignyota</name>
    <dbReference type="NCBI Taxonomy" id="1504668"/>
    <lineage>
        <taxon>Eukaryota</taxon>
        <taxon>Fungi</taxon>
        <taxon>Dikarya</taxon>
        <taxon>Ascomycota</taxon>
        <taxon>Pezizomycotina</taxon>
        <taxon>Dothideomycetes</taxon>
        <taxon>Pleosporomycetidae</taxon>
        <taxon>Aulographales</taxon>
        <taxon>Rhizodiscinaceae</taxon>
        <taxon>Rhizodiscina</taxon>
    </lineage>
</organism>
<sequence length="155" mass="17309">MASSRRFLAASISRPYPSRHIATVSRRSFSSSHQNPADTKVYEEKDTINVVKDEYSKTGGDHVVAEQKIASYHPGDTKPESQMATAGKGNIVNPLEVSPANPEASKWREEIDVEKGVEKTTISQKGSPKKHAPVERYEKRTEREIWEKASKGRNS</sequence>
<keyword evidence="3" id="KW-1185">Reference proteome</keyword>
<evidence type="ECO:0000313" key="2">
    <source>
        <dbReference type="EMBL" id="KAF2101982.1"/>
    </source>
</evidence>
<feature type="compositionally biased region" description="Basic and acidic residues" evidence="1">
    <location>
        <begin position="132"/>
        <end position="155"/>
    </location>
</feature>
<dbReference type="AlphaFoldDB" id="A0A9P4MC13"/>
<proteinExistence type="predicted"/>
<name>A0A9P4MC13_9PEZI</name>
<dbReference type="EMBL" id="ML978123">
    <property type="protein sequence ID" value="KAF2101982.1"/>
    <property type="molecule type" value="Genomic_DNA"/>
</dbReference>